<feature type="domain" description="SLC26A/SulP transporter" evidence="7">
    <location>
        <begin position="170"/>
        <end position="477"/>
    </location>
</feature>
<feature type="compositionally biased region" description="Basic and acidic residues" evidence="5">
    <location>
        <begin position="20"/>
        <end position="31"/>
    </location>
</feature>
<gene>
    <name evidence="8" type="ORF">PR048_024433</name>
</gene>
<feature type="transmembrane region" description="Helical" evidence="6">
    <location>
        <begin position="215"/>
        <end position="238"/>
    </location>
</feature>
<sequence>MKGLGKTGDPRENPPTSGTVRHDFYMRKPGSDRAGVRTRFSLVGGEQANRSTTAAPAAGEKAEFPGLRARLVDALANRKECCRNYVHTRLPVSLWLPRYTLGDLLRDSLAGLAVGFTAVPQSIAYAVVAKLPPQVEKRGSDKGDTDTHIKCPMAAVGMPLNWRAVFSSCCYGLYSAIVGPFLYILLGGSKDLTIGPTAVLSLMTATFVAGHGVQFAVLLAFLSGCIIFLMGFLSMGFLVEFISVPVTSGFTSAAAVTIACMQFKSLLGYGGNSDSFLEAWHNLTVRIQHSSLWDSVLGLATIVILLLARKLKDSDKALAASGVGRTRLVLGKVLWLLAIGRNAVVVMAGSGLALLLHAHNLQPFTLTGNITAGFPTVQPPLFSTTLDGKYMSFSDMVGALGTGLLVVPLIAVLESMSVAKVFAMGKQLDVTQEMLTLGLCNVVGSFVGSMPVTGSFARTAVNNTSGVRTPLSGLFTGQPAPSSPRGE</sequence>
<evidence type="ECO:0000256" key="3">
    <source>
        <dbReference type="ARBA" id="ARBA00022989"/>
    </source>
</evidence>
<dbReference type="PANTHER" id="PTHR11814">
    <property type="entry name" value="SULFATE TRANSPORTER"/>
    <property type="match status" value="1"/>
</dbReference>
<dbReference type="InterPro" id="IPR011547">
    <property type="entry name" value="SLC26A/SulP_dom"/>
</dbReference>
<dbReference type="Proteomes" id="UP001159363">
    <property type="component" value="Chromosome 9"/>
</dbReference>
<dbReference type="Pfam" id="PF00916">
    <property type="entry name" value="Sulfate_transp"/>
    <property type="match status" value="1"/>
</dbReference>
<protein>
    <recommendedName>
        <fullName evidence="7">SLC26A/SulP transporter domain-containing protein</fullName>
    </recommendedName>
</protein>
<keyword evidence="9" id="KW-1185">Reference proteome</keyword>
<accession>A0ABQ9GNJ8</accession>
<proteinExistence type="predicted"/>
<dbReference type="EMBL" id="JARBHB010000010">
    <property type="protein sequence ID" value="KAJ8873615.1"/>
    <property type="molecule type" value="Genomic_DNA"/>
</dbReference>
<feature type="transmembrane region" description="Helical" evidence="6">
    <location>
        <begin position="329"/>
        <end position="356"/>
    </location>
</feature>
<evidence type="ECO:0000256" key="1">
    <source>
        <dbReference type="ARBA" id="ARBA00004141"/>
    </source>
</evidence>
<evidence type="ECO:0000256" key="4">
    <source>
        <dbReference type="ARBA" id="ARBA00023136"/>
    </source>
</evidence>
<comment type="subcellular location">
    <subcellularLocation>
        <location evidence="1">Membrane</location>
        <topology evidence="1">Multi-pass membrane protein</topology>
    </subcellularLocation>
</comment>
<feature type="transmembrane region" description="Helical" evidence="6">
    <location>
        <begin position="162"/>
        <end position="185"/>
    </location>
</feature>
<feature type="region of interest" description="Disordered" evidence="5">
    <location>
        <begin position="1"/>
        <end position="31"/>
    </location>
</feature>
<name>A0ABQ9GNJ8_9NEOP</name>
<reference evidence="8 9" key="1">
    <citation type="submission" date="2023-02" db="EMBL/GenBank/DDBJ databases">
        <title>LHISI_Scaffold_Assembly.</title>
        <authorList>
            <person name="Stuart O.P."/>
            <person name="Cleave R."/>
            <person name="Magrath M.J.L."/>
            <person name="Mikheyev A.S."/>
        </authorList>
    </citation>
    <scope>NUCLEOTIDE SEQUENCE [LARGE SCALE GENOMIC DNA]</scope>
    <source>
        <strain evidence="8">Daus_M_001</strain>
        <tissue evidence="8">Leg muscle</tissue>
    </source>
</reference>
<feature type="transmembrane region" description="Helical" evidence="6">
    <location>
        <begin position="396"/>
        <end position="416"/>
    </location>
</feature>
<comment type="caution">
    <text evidence="8">The sequence shown here is derived from an EMBL/GenBank/DDBJ whole genome shotgun (WGS) entry which is preliminary data.</text>
</comment>
<evidence type="ECO:0000256" key="2">
    <source>
        <dbReference type="ARBA" id="ARBA00022692"/>
    </source>
</evidence>
<evidence type="ECO:0000313" key="9">
    <source>
        <dbReference type="Proteomes" id="UP001159363"/>
    </source>
</evidence>
<organism evidence="8 9">
    <name type="scientific">Dryococelus australis</name>
    <dbReference type="NCBI Taxonomy" id="614101"/>
    <lineage>
        <taxon>Eukaryota</taxon>
        <taxon>Metazoa</taxon>
        <taxon>Ecdysozoa</taxon>
        <taxon>Arthropoda</taxon>
        <taxon>Hexapoda</taxon>
        <taxon>Insecta</taxon>
        <taxon>Pterygota</taxon>
        <taxon>Neoptera</taxon>
        <taxon>Polyneoptera</taxon>
        <taxon>Phasmatodea</taxon>
        <taxon>Verophasmatodea</taxon>
        <taxon>Anareolatae</taxon>
        <taxon>Phasmatidae</taxon>
        <taxon>Eurycanthinae</taxon>
        <taxon>Dryococelus</taxon>
    </lineage>
</organism>
<dbReference type="InterPro" id="IPR001902">
    <property type="entry name" value="SLC26A/SulP_fam"/>
</dbReference>
<evidence type="ECO:0000259" key="7">
    <source>
        <dbReference type="Pfam" id="PF00916"/>
    </source>
</evidence>
<evidence type="ECO:0000313" key="8">
    <source>
        <dbReference type="EMBL" id="KAJ8873615.1"/>
    </source>
</evidence>
<feature type="transmembrane region" description="Helical" evidence="6">
    <location>
        <begin position="290"/>
        <end position="308"/>
    </location>
</feature>
<keyword evidence="3 6" id="KW-1133">Transmembrane helix</keyword>
<keyword evidence="4 6" id="KW-0472">Membrane</keyword>
<evidence type="ECO:0000256" key="6">
    <source>
        <dbReference type="SAM" id="Phobius"/>
    </source>
</evidence>
<keyword evidence="2 6" id="KW-0812">Transmembrane</keyword>
<evidence type="ECO:0000256" key="5">
    <source>
        <dbReference type="SAM" id="MobiDB-lite"/>
    </source>
</evidence>